<name>A0A1R2CX70_9CILI</name>
<organism evidence="1 2">
    <name type="scientific">Stentor coeruleus</name>
    <dbReference type="NCBI Taxonomy" id="5963"/>
    <lineage>
        <taxon>Eukaryota</taxon>
        <taxon>Sar</taxon>
        <taxon>Alveolata</taxon>
        <taxon>Ciliophora</taxon>
        <taxon>Postciliodesmatophora</taxon>
        <taxon>Heterotrichea</taxon>
        <taxon>Heterotrichida</taxon>
        <taxon>Stentoridae</taxon>
        <taxon>Stentor</taxon>
    </lineage>
</organism>
<keyword evidence="2" id="KW-1185">Reference proteome</keyword>
<reference evidence="1 2" key="1">
    <citation type="submission" date="2016-11" db="EMBL/GenBank/DDBJ databases">
        <title>The macronuclear genome of Stentor coeruleus: a giant cell with tiny introns.</title>
        <authorList>
            <person name="Slabodnick M."/>
            <person name="Ruby J.G."/>
            <person name="Reiff S.B."/>
            <person name="Swart E.C."/>
            <person name="Gosai S."/>
            <person name="Prabakaran S."/>
            <person name="Witkowska E."/>
            <person name="Larue G.E."/>
            <person name="Fisher S."/>
            <person name="Freeman R.M."/>
            <person name="Gunawardena J."/>
            <person name="Chu W."/>
            <person name="Stover N.A."/>
            <person name="Gregory B.D."/>
            <person name="Nowacki M."/>
            <person name="Derisi J."/>
            <person name="Roy S.W."/>
            <person name="Marshall W.F."/>
            <person name="Sood P."/>
        </authorList>
    </citation>
    <scope>NUCLEOTIDE SEQUENCE [LARGE SCALE GENOMIC DNA]</scope>
    <source>
        <strain evidence="1">WM001</strain>
    </source>
</reference>
<proteinExistence type="predicted"/>
<evidence type="ECO:0000313" key="2">
    <source>
        <dbReference type="Proteomes" id="UP000187209"/>
    </source>
</evidence>
<sequence>MDEVDVLCINCDNFISINAISSHSLICVIPINFITQEENSQRIVLIDQRLSKLCASLESLTHKKKLGTLKTYSALEALLRQTKKARLLTPLQMTTPSIFSELIRSIGKYTDESLSCIVIIYAERLKALIEEKILLTVQKDNKEVVSSDFPTGTNVKESQITTSKRGINSFHPGEFSKNKKFHLSDVDSVVDLLSIKSPSAESVSNSLKTENMFLSSPKDLSDDNISESEEEMEQLFTTQCLMTQLSYSSSHAVQKVDFKDLYKKSRQQCIRFENWDKFIDQQFKQAIL</sequence>
<dbReference type="Proteomes" id="UP000187209">
    <property type="component" value="Unassembled WGS sequence"/>
</dbReference>
<protein>
    <submittedName>
        <fullName evidence="1">Uncharacterized protein</fullName>
    </submittedName>
</protein>
<dbReference type="AlphaFoldDB" id="A0A1R2CX70"/>
<evidence type="ECO:0000313" key="1">
    <source>
        <dbReference type="EMBL" id="OMJ93607.1"/>
    </source>
</evidence>
<dbReference type="EMBL" id="MPUH01000040">
    <property type="protein sequence ID" value="OMJ93607.1"/>
    <property type="molecule type" value="Genomic_DNA"/>
</dbReference>
<accession>A0A1R2CX70</accession>
<comment type="caution">
    <text evidence="1">The sequence shown here is derived from an EMBL/GenBank/DDBJ whole genome shotgun (WGS) entry which is preliminary data.</text>
</comment>
<gene>
    <name evidence="1" type="ORF">SteCoe_3447</name>
</gene>